<comment type="caution">
    <text evidence="1">The sequence shown here is derived from an EMBL/GenBank/DDBJ whole genome shotgun (WGS) entry which is preliminary data.</text>
</comment>
<dbReference type="EMBL" id="JABEZX010231642">
    <property type="protein sequence ID" value="MBA0575630.1"/>
    <property type="molecule type" value="Genomic_DNA"/>
</dbReference>
<accession>A0A7J8NFI3</accession>
<evidence type="ECO:0000313" key="2">
    <source>
        <dbReference type="Proteomes" id="UP000593572"/>
    </source>
</evidence>
<organism evidence="1 2">
    <name type="scientific">Gossypium lobatum</name>
    <dbReference type="NCBI Taxonomy" id="34289"/>
    <lineage>
        <taxon>Eukaryota</taxon>
        <taxon>Viridiplantae</taxon>
        <taxon>Streptophyta</taxon>
        <taxon>Embryophyta</taxon>
        <taxon>Tracheophyta</taxon>
        <taxon>Spermatophyta</taxon>
        <taxon>Magnoliopsida</taxon>
        <taxon>eudicotyledons</taxon>
        <taxon>Gunneridae</taxon>
        <taxon>Pentapetalae</taxon>
        <taxon>rosids</taxon>
        <taxon>malvids</taxon>
        <taxon>Malvales</taxon>
        <taxon>Malvaceae</taxon>
        <taxon>Malvoideae</taxon>
        <taxon>Gossypium</taxon>
    </lineage>
</organism>
<reference evidence="1 2" key="1">
    <citation type="journal article" date="2019" name="Genome Biol. Evol.">
        <title>Insights into the evolution of the New World diploid cottons (Gossypium, subgenus Houzingenia) based on genome sequencing.</title>
        <authorList>
            <person name="Grover C.E."/>
            <person name="Arick M.A. 2nd"/>
            <person name="Thrash A."/>
            <person name="Conover J.L."/>
            <person name="Sanders W.S."/>
            <person name="Peterson D.G."/>
            <person name="Frelichowski J.E."/>
            <person name="Scheffler J.A."/>
            <person name="Scheffler B.E."/>
            <person name="Wendel J.F."/>
        </authorList>
    </citation>
    <scope>NUCLEOTIDE SEQUENCE [LARGE SCALE GENOMIC DNA]</scope>
    <source>
        <strain evidence="1">157</strain>
        <tissue evidence="1">Leaf</tissue>
    </source>
</reference>
<sequence length="92" mass="11100">MRKMKRDIAIMTTVVVAMVVIENHESRKWRPNSPEEKRRKLRWYLCNGSHMKRDCRNVSLVSAIKRNDEPKETKPIEKKTSRSIRWCSFLRK</sequence>
<dbReference type="Proteomes" id="UP000593572">
    <property type="component" value="Unassembled WGS sequence"/>
</dbReference>
<protein>
    <submittedName>
        <fullName evidence="1">Uncharacterized protein</fullName>
    </submittedName>
</protein>
<dbReference type="AlphaFoldDB" id="A0A7J8NFI3"/>
<gene>
    <name evidence="1" type="ORF">Golob_027789</name>
</gene>
<proteinExistence type="predicted"/>
<name>A0A7J8NFI3_9ROSI</name>
<evidence type="ECO:0000313" key="1">
    <source>
        <dbReference type="EMBL" id="MBA0575630.1"/>
    </source>
</evidence>
<keyword evidence="2" id="KW-1185">Reference proteome</keyword>